<dbReference type="Proteomes" id="UP000887580">
    <property type="component" value="Unplaced"/>
</dbReference>
<reference evidence="2" key="1">
    <citation type="submission" date="2022-11" db="UniProtKB">
        <authorList>
            <consortium name="WormBaseParasite"/>
        </authorList>
    </citation>
    <scope>IDENTIFICATION</scope>
</reference>
<evidence type="ECO:0000313" key="1">
    <source>
        <dbReference type="Proteomes" id="UP000887580"/>
    </source>
</evidence>
<organism evidence="1 2">
    <name type="scientific">Panagrolaimus sp. PS1159</name>
    <dbReference type="NCBI Taxonomy" id="55785"/>
    <lineage>
        <taxon>Eukaryota</taxon>
        <taxon>Metazoa</taxon>
        <taxon>Ecdysozoa</taxon>
        <taxon>Nematoda</taxon>
        <taxon>Chromadorea</taxon>
        <taxon>Rhabditida</taxon>
        <taxon>Tylenchina</taxon>
        <taxon>Panagrolaimomorpha</taxon>
        <taxon>Panagrolaimoidea</taxon>
        <taxon>Panagrolaimidae</taxon>
        <taxon>Panagrolaimus</taxon>
    </lineage>
</organism>
<evidence type="ECO:0000313" key="2">
    <source>
        <dbReference type="WBParaSite" id="PS1159_v2.g11336.t1"/>
    </source>
</evidence>
<protein>
    <submittedName>
        <fullName evidence="2">Uncharacterized protein</fullName>
    </submittedName>
</protein>
<proteinExistence type="predicted"/>
<dbReference type="WBParaSite" id="PS1159_v2.g11336.t1">
    <property type="protein sequence ID" value="PS1159_v2.g11336.t1"/>
    <property type="gene ID" value="PS1159_v2.g11336"/>
</dbReference>
<accession>A0AC35EYN0</accession>
<sequence>MDLDAKIVLPEIKNNFNDDKAFEDVEQMNSIEAVNKSFPVNPKLAEIVKDEIKWGTKDIPEVNLTELSVLNGPEDEVKRKKGYHDYEFNALLSDKIGARRQIPDSRHALCKEQDY</sequence>
<name>A0AC35EYN0_9BILA</name>